<keyword evidence="3" id="KW-1185">Reference proteome</keyword>
<evidence type="ECO:0008006" key="4">
    <source>
        <dbReference type="Google" id="ProtNLM"/>
    </source>
</evidence>
<name>A0ABQ4TVD7_9HYPH</name>
<evidence type="ECO:0000313" key="2">
    <source>
        <dbReference type="EMBL" id="GJE58647.1"/>
    </source>
</evidence>
<accession>A0ABQ4TVD7</accession>
<dbReference type="PANTHER" id="PTHR20883">
    <property type="entry name" value="PHYTANOYL-COA DIOXYGENASE DOMAIN CONTAINING 1"/>
    <property type="match status" value="1"/>
</dbReference>
<reference evidence="2" key="1">
    <citation type="journal article" date="2021" name="Front. Microbiol.">
        <title>Comprehensive Comparative Genomics and Phenotyping of Methylobacterium Species.</title>
        <authorList>
            <person name="Alessa O."/>
            <person name="Ogura Y."/>
            <person name="Fujitani Y."/>
            <person name="Takami H."/>
            <person name="Hayashi T."/>
            <person name="Sahin N."/>
            <person name="Tani A."/>
        </authorList>
    </citation>
    <scope>NUCLEOTIDE SEQUENCE</scope>
    <source>
        <strain evidence="2">DSM 23632</strain>
    </source>
</reference>
<organism evidence="2 3">
    <name type="scientific">Methylobacterium trifolii</name>
    <dbReference type="NCBI Taxonomy" id="1003092"/>
    <lineage>
        <taxon>Bacteria</taxon>
        <taxon>Pseudomonadati</taxon>
        <taxon>Pseudomonadota</taxon>
        <taxon>Alphaproteobacteria</taxon>
        <taxon>Hyphomicrobiales</taxon>
        <taxon>Methylobacteriaceae</taxon>
        <taxon>Methylobacterium</taxon>
    </lineage>
</organism>
<evidence type="ECO:0000313" key="3">
    <source>
        <dbReference type="Proteomes" id="UP001055057"/>
    </source>
</evidence>
<evidence type="ECO:0000256" key="1">
    <source>
        <dbReference type="ARBA" id="ARBA00001954"/>
    </source>
</evidence>
<gene>
    <name evidence="2" type="ORF">MPOCJGCO_0729</name>
</gene>
<dbReference type="Proteomes" id="UP001055057">
    <property type="component" value="Unassembled WGS sequence"/>
</dbReference>
<reference evidence="2" key="2">
    <citation type="submission" date="2021-08" db="EMBL/GenBank/DDBJ databases">
        <authorList>
            <person name="Tani A."/>
            <person name="Ola A."/>
            <person name="Ogura Y."/>
            <person name="Katsura K."/>
            <person name="Hayashi T."/>
        </authorList>
    </citation>
    <scope>NUCLEOTIDE SEQUENCE</scope>
    <source>
        <strain evidence="2">DSM 23632</strain>
    </source>
</reference>
<dbReference type="EMBL" id="BPRB01000043">
    <property type="protein sequence ID" value="GJE58647.1"/>
    <property type="molecule type" value="Genomic_DNA"/>
</dbReference>
<dbReference type="Gene3D" id="2.60.120.620">
    <property type="entry name" value="q2cbj1_9rhob like domain"/>
    <property type="match status" value="1"/>
</dbReference>
<proteinExistence type="predicted"/>
<dbReference type="InterPro" id="IPR008775">
    <property type="entry name" value="Phytyl_CoA_dOase-like"/>
</dbReference>
<dbReference type="SUPFAM" id="SSF51197">
    <property type="entry name" value="Clavaminate synthase-like"/>
    <property type="match status" value="1"/>
</dbReference>
<dbReference type="Pfam" id="PF05721">
    <property type="entry name" value="PhyH"/>
    <property type="match status" value="1"/>
</dbReference>
<dbReference type="RefSeq" id="WP_238181270.1">
    <property type="nucleotide sequence ID" value="NZ_BPRB01000043.1"/>
</dbReference>
<comment type="caution">
    <text evidence="2">The sequence shown here is derived from an EMBL/GenBank/DDBJ whole genome shotgun (WGS) entry which is preliminary data.</text>
</comment>
<protein>
    <recommendedName>
        <fullName evidence="4">Phytanoyl-CoA dioxygenase</fullName>
    </recommendedName>
</protein>
<dbReference type="PANTHER" id="PTHR20883:SF48">
    <property type="entry name" value="ECTOINE DIOXYGENASE"/>
    <property type="match status" value="1"/>
</dbReference>
<sequence length="271" mass="30136">MLNLFKPKALDRAQKRFWDDNGYLILPGFFDAETVAAVNAEVANVVTDRTAYPKVTADIIAGDLAGRRMKIADVPDRAFSGPIKINDLFMDSEVVTACTLSDRITRVLKELLDGDPLICNSLNFIYGSGQPAHYDSWFMPPIAKDRMAVVSICLDQYTDENGPLFVYPGSHKIAPYVFPHGGIAALGSDLGPANAYVADTTREIEPVYFYGRPGDVLIWHSQLLHGGAAIKDPTRTRRSLVTHYWRARDVPQDQRVKMTAGGYILKRDHHV</sequence>
<comment type="cofactor">
    <cofactor evidence="1">
        <name>Fe(2+)</name>
        <dbReference type="ChEBI" id="CHEBI:29033"/>
    </cofactor>
</comment>